<reference evidence="1 2" key="1">
    <citation type="journal article" date="2021" name="Genome Biol.">
        <title>AFLAP: assembly-free linkage analysis pipeline using k-mers from genome sequencing data.</title>
        <authorList>
            <person name="Fletcher K."/>
            <person name="Zhang L."/>
            <person name="Gil J."/>
            <person name="Han R."/>
            <person name="Cavanaugh K."/>
            <person name="Michelmore R."/>
        </authorList>
    </citation>
    <scope>NUCLEOTIDE SEQUENCE [LARGE SCALE GENOMIC DNA]</scope>
    <source>
        <strain evidence="1 2">SF5</strain>
    </source>
</reference>
<dbReference type="KEGG" id="blac:94344296"/>
<dbReference type="OrthoDB" id="543373at2759"/>
<evidence type="ECO:0000313" key="2">
    <source>
        <dbReference type="Proteomes" id="UP000294530"/>
    </source>
</evidence>
<dbReference type="AlphaFoldDB" id="A0A976IJ82"/>
<organism evidence="1 2">
    <name type="scientific">Bremia lactucae</name>
    <name type="common">Lettuce downy mildew</name>
    <dbReference type="NCBI Taxonomy" id="4779"/>
    <lineage>
        <taxon>Eukaryota</taxon>
        <taxon>Sar</taxon>
        <taxon>Stramenopiles</taxon>
        <taxon>Oomycota</taxon>
        <taxon>Peronosporomycetes</taxon>
        <taxon>Peronosporales</taxon>
        <taxon>Peronosporaceae</taxon>
        <taxon>Bremia</taxon>
    </lineage>
</organism>
<gene>
    <name evidence="1" type="ORF">CCR75_000518</name>
</gene>
<evidence type="ECO:0000313" key="1">
    <source>
        <dbReference type="EMBL" id="TDH72816.1"/>
    </source>
</evidence>
<accession>A0A976IJ82</accession>
<keyword evidence="2" id="KW-1185">Reference proteome</keyword>
<dbReference type="EMBL" id="SHOA02000001">
    <property type="protein sequence ID" value="TDH72816.1"/>
    <property type="molecule type" value="Genomic_DNA"/>
</dbReference>
<dbReference type="RefSeq" id="XP_067822315.1">
    <property type="nucleotide sequence ID" value="XM_067958625.1"/>
</dbReference>
<dbReference type="GeneID" id="94344296"/>
<name>A0A976IJ82_BRELC</name>
<proteinExistence type="predicted"/>
<protein>
    <submittedName>
        <fullName evidence="1">Uncharacterized protein</fullName>
    </submittedName>
</protein>
<dbReference type="Proteomes" id="UP000294530">
    <property type="component" value="Unassembled WGS sequence"/>
</dbReference>
<comment type="caution">
    <text evidence="1">The sequence shown here is derived from an EMBL/GenBank/DDBJ whole genome shotgun (WGS) entry which is preliminary data.</text>
</comment>
<sequence length="74" mass="8173">MAKLVDGTLNPSHSGANWQVSQQLVTKFVEPSFKCLQEDEDLECLGTCAKAMSAVSETICRLLYRSQSRSFANC</sequence>